<protein>
    <submittedName>
        <fullName evidence="1">Uncharacterized protein</fullName>
    </submittedName>
</protein>
<reference evidence="1 2" key="1">
    <citation type="submission" date="2016-10" db="EMBL/GenBank/DDBJ databases">
        <authorList>
            <person name="de Groot N.N."/>
        </authorList>
    </citation>
    <scope>NUCLEOTIDE SEQUENCE [LARGE SCALE GENOMIC DNA]</scope>
    <source>
        <strain evidence="1 2">AB35.6</strain>
    </source>
</reference>
<dbReference type="OrthoDB" id="120279at2"/>
<organism evidence="1 2">
    <name type="scientific">Terriglobus roseus</name>
    <dbReference type="NCBI Taxonomy" id="392734"/>
    <lineage>
        <taxon>Bacteria</taxon>
        <taxon>Pseudomonadati</taxon>
        <taxon>Acidobacteriota</taxon>
        <taxon>Terriglobia</taxon>
        <taxon>Terriglobales</taxon>
        <taxon>Acidobacteriaceae</taxon>
        <taxon>Terriglobus</taxon>
    </lineage>
</organism>
<name>A0A1H4R9J4_9BACT</name>
<dbReference type="AlphaFoldDB" id="A0A1H4R9J4"/>
<accession>A0A1H4R9J4</accession>
<evidence type="ECO:0000313" key="1">
    <source>
        <dbReference type="EMBL" id="SEC28572.1"/>
    </source>
</evidence>
<sequence length="173" mass="19526">MLRLKVETERSFMRMTVVATLALATIMMPLSRAQQAVEPHCTADKKVEHYLCDAPAFQRRLSKAHTVRVDADRMDRFGRKEMEKLVADLGKQVVSEGQRPDLIFDIAPIDRSGRIDFGPGDTALATLTVYDPAKGAGRRGIIWVETFDGQEDRPWPTVVVDLIRQFKTNALKQ</sequence>
<dbReference type="EMBL" id="FNSD01000001">
    <property type="protein sequence ID" value="SEC28572.1"/>
    <property type="molecule type" value="Genomic_DNA"/>
</dbReference>
<gene>
    <name evidence="1" type="ORF">SAMN05443244_3092</name>
</gene>
<proteinExistence type="predicted"/>
<evidence type="ECO:0000313" key="2">
    <source>
        <dbReference type="Proteomes" id="UP000182409"/>
    </source>
</evidence>
<dbReference type="Proteomes" id="UP000182409">
    <property type="component" value="Unassembled WGS sequence"/>
</dbReference>